<dbReference type="EMBL" id="FRBR01000014">
    <property type="protein sequence ID" value="SHM34124.1"/>
    <property type="molecule type" value="Genomic_DNA"/>
</dbReference>
<gene>
    <name evidence="1" type="ORF">SAMN05444398_11441</name>
</gene>
<evidence type="ECO:0000313" key="2">
    <source>
        <dbReference type="Proteomes" id="UP000183974"/>
    </source>
</evidence>
<reference evidence="1 2" key="1">
    <citation type="submission" date="2016-11" db="EMBL/GenBank/DDBJ databases">
        <authorList>
            <person name="Jaros S."/>
            <person name="Januszkiewicz K."/>
            <person name="Wedrychowicz H."/>
        </authorList>
    </citation>
    <scope>NUCLEOTIDE SEQUENCE [LARGE SCALE GENOMIC DNA]</scope>
    <source>
        <strain evidence="1 2">DSM 29589</strain>
    </source>
</reference>
<dbReference type="Proteomes" id="UP000183974">
    <property type="component" value="Unassembled WGS sequence"/>
</dbReference>
<proteinExistence type="predicted"/>
<dbReference type="OrthoDB" id="9807577at2"/>
<sequence length="187" mass="20252">MSGGAAAHDPGGKVRLKLPDGVIGGATFSDCGRYRQALTRDWTPEGEAPRAVLFVGMNPSVAAADVSDPTCHRELMFARDWGFTRYLKGNVLDWRATSPKDIPADPALAGSPANIPALVEMANDSELIVMAYGKLHKRFQPVVQEVLRAMAATGRPLRCLGLNKDGSAKHPLYLRKDTPLMDFPLPE</sequence>
<accession>A0A1M7I052</accession>
<name>A0A1M7I052_9RHOB</name>
<evidence type="ECO:0000313" key="1">
    <source>
        <dbReference type="EMBL" id="SHM34124.1"/>
    </source>
</evidence>
<dbReference type="AlphaFoldDB" id="A0A1M7I052"/>
<dbReference type="RefSeq" id="WP_084729301.1">
    <property type="nucleotide sequence ID" value="NZ_BMLR01000014.1"/>
</dbReference>
<protein>
    <recommendedName>
        <fullName evidence="3">DUF1643 domain-containing protein</fullName>
    </recommendedName>
</protein>
<organism evidence="1 2">
    <name type="scientific">Roseovarius pacificus</name>
    <dbReference type="NCBI Taxonomy" id="337701"/>
    <lineage>
        <taxon>Bacteria</taxon>
        <taxon>Pseudomonadati</taxon>
        <taxon>Pseudomonadota</taxon>
        <taxon>Alphaproteobacteria</taxon>
        <taxon>Rhodobacterales</taxon>
        <taxon>Roseobacteraceae</taxon>
        <taxon>Roseovarius</taxon>
    </lineage>
</organism>
<keyword evidence="2" id="KW-1185">Reference proteome</keyword>
<dbReference type="STRING" id="337701.SAMN05444398_11441"/>
<evidence type="ECO:0008006" key="3">
    <source>
        <dbReference type="Google" id="ProtNLM"/>
    </source>
</evidence>
<dbReference type="Pfam" id="PF07799">
    <property type="entry name" value="DUF1643"/>
    <property type="match status" value="1"/>
</dbReference>
<dbReference type="InterPro" id="IPR012441">
    <property type="entry name" value="DUF1643"/>
</dbReference>